<evidence type="ECO:0000313" key="1">
    <source>
        <dbReference type="EMBL" id="PIP22681.1"/>
    </source>
</evidence>
<protein>
    <recommendedName>
        <fullName evidence="3">Four helix bundle protein</fullName>
    </recommendedName>
</protein>
<comment type="caution">
    <text evidence="1">The sequence shown here is derived from an EMBL/GenBank/DDBJ whole genome shotgun (WGS) entry which is preliminary data.</text>
</comment>
<dbReference type="SUPFAM" id="SSF158446">
    <property type="entry name" value="IVS-encoded protein-like"/>
    <property type="match status" value="1"/>
</dbReference>
<sequence>MDFFIWGFVLKYKYSVKRKAKNAKQQFKFQNRLKKRAYFYALDVIKFIDILNKKDFSVNIITRQLLRSATSIGANIIEAQAGSTRKDFTNFFSYSLKSANESKF</sequence>
<evidence type="ECO:0000313" key="2">
    <source>
        <dbReference type="Proteomes" id="UP000229976"/>
    </source>
</evidence>
<dbReference type="InterPro" id="IPR036583">
    <property type="entry name" value="23S_rRNA_IVS_sf"/>
</dbReference>
<dbReference type="Proteomes" id="UP000229976">
    <property type="component" value="Unassembled WGS sequence"/>
</dbReference>
<dbReference type="PANTHER" id="PTHR38471">
    <property type="entry name" value="FOUR HELIX BUNDLE PROTEIN"/>
    <property type="match status" value="1"/>
</dbReference>
<dbReference type="NCBIfam" id="TIGR02436">
    <property type="entry name" value="four helix bundle protein"/>
    <property type="match status" value="1"/>
</dbReference>
<dbReference type="EMBL" id="PCRO01000034">
    <property type="protein sequence ID" value="PIP22681.1"/>
    <property type="molecule type" value="Genomic_DNA"/>
</dbReference>
<proteinExistence type="predicted"/>
<dbReference type="AlphaFoldDB" id="A0A2G9YW21"/>
<reference evidence="1 2" key="1">
    <citation type="submission" date="2017-09" db="EMBL/GenBank/DDBJ databases">
        <title>Depth-based differentiation of microbial function through sediment-hosted aquifers and enrichment of novel symbionts in the deep terrestrial subsurface.</title>
        <authorList>
            <person name="Probst A.J."/>
            <person name="Ladd B."/>
            <person name="Jarett J.K."/>
            <person name="Geller-Mcgrath D.E."/>
            <person name="Sieber C.M."/>
            <person name="Emerson J.B."/>
            <person name="Anantharaman K."/>
            <person name="Thomas B.C."/>
            <person name="Malmstrom R."/>
            <person name="Stieglmeier M."/>
            <person name="Klingl A."/>
            <person name="Woyke T."/>
            <person name="Ryan C.M."/>
            <person name="Banfield J.F."/>
        </authorList>
    </citation>
    <scope>NUCLEOTIDE SEQUENCE [LARGE SCALE GENOMIC DNA]</scope>
    <source>
        <strain evidence="1">CG23_combo_of_CG06-09_8_20_14_all_39_17</strain>
    </source>
</reference>
<dbReference type="PANTHER" id="PTHR38471:SF2">
    <property type="entry name" value="FOUR HELIX BUNDLE PROTEIN"/>
    <property type="match status" value="1"/>
</dbReference>
<dbReference type="Pfam" id="PF05635">
    <property type="entry name" value="23S_rRNA_IVP"/>
    <property type="match status" value="1"/>
</dbReference>
<name>A0A2G9YW21_9BACT</name>
<organism evidence="1 2">
    <name type="scientific">Candidatus Nealsonbacteria bacterium CG23_combo_of_CG06-09_8_20_14_all_39_17</name>
    <dbReference type="NCBI Taxonomy" id="1974722"/>
    <lineage>
        <taxon>Bacteria</taxon>
        <taxon>Candidatus Nealsoniibacteriota</taxon>
    </lineage>
</organism>
<gene>
    <name evidence="1" type="ORF">COX37_02765</name>
</gene>
<evidence type="ECO:0008006" key="3">
    <source>
        <dbReference type="Google" id="ProtNLM"/>
    </source>
</evidence>
<accession>A0A2G9YW21</accession>
<dbReference type="Gene3D" id="1.20.1440.60">
    <property type="entry name" value="23S rRNA-intervening sequence"/>
    <property type="match status" value="1"/>
</dbReference>
<dbReference type="InterPro" id="IPR012657">
    <property type="entry name" value="23S_rRNA-intervening_sequence"/>
</dbReference>